<feature type="transmembrane region" description="Helical" evidence="2">
    <location>
        <begin position="118"/>
        <end position="138"/>
    </location>
</feature>
<dbReference type="GeneID" id="94194856"/>
<dbReference type="EMBL" id="BPLF01000002">
    <property type="protein sequence ID" value="GIX63375.1"/>
    <property type="molecule type" value="Genomic_DNA"/>
</dbReference>
<name>A0AAV4LUV3_BABCB</name>
<evidence type="ECO:0000256" key="1">
    <source>
        <dbReference type="SAM" id="MobiDB-lite"/>
    </source>
</evidence>
<protein>
    <submittedName>
        <fullName evidence="3">Uncharacterized protein</fullName>
    </submittedName>
</protein>
<dbReference type="Proteomes" id="UP001497744">
    <property type="component" value="Unassembled WGS sequence"/>
</dbReference>
<keyword evidence="2" id="KW-0472">Membrane</keyword>
<comment type="caution">
    <text evidence="3">The sequence shown here is derived from an EMBL/GenBank/DDBJ whole genome shotgun (WGS) entry which is preliminary data.</text>
</comment>
<evidence type="ECO:0000313" key="3">
    <source>
        <dbReference type="EMBL" id="GIX63375.1"/>
    </source>
</evidence>
<keyword evidence="2" id="KW-1133">Transmembrane helix</keyword>
<proteinExistence type="predicted"/>
<accession>A0AAV4LUV3</accession>
<evidence type="ECO:0000256" key="2">
    <source>
        <dbReference type="SAM" id="Phobius"/>
    </source>
</evidence>
<feature type="compositionally biased region" description="Polar residues" evidence="1">
    <location>
        <begin position="92"/>
        <end position="105"/>
    </location>
</feature>
<dbReference type="AlphaFoldDB" id="A0AAV4LUV3"/>
<sequence length="340" mass="37278">MGDQKKSSLTDWSDNLKDVIDWFLRISFLNKSGKLKDAVEHLEGFIDATRPLGTFSVEGLFNKVASGLKEFIGYGGRYDITGEGIGRKEPPSYTSSYGDQAQWNGQLDDPNSEEAKKAAILFLCYMPILYLCIIYLYWRCSSSSHGGWGNERIHGNQSGLNIFMSAMGFKPSSELQNKLGSEIANRLINEPNGLDELKNAQSSSLYSDYLDKVTRYGQSQITHPINCPLYALYKASTAYLKFRFQEEKPTNQSLEEIREKIRTFHISCNSAPELKSAIGTFISICMSVPPKYETPSDNPSPAGPVAGTLTTISLGGGAAAAYLLNLGGAKTLVNGLLGMG</sequence>
<keyword evidence="2" id="KW-0812">Transmembrane</keyword>
<reference evidence="3 4" key="1">
    <citation type="submission" date="2021-06" db="EMBL/GenBank/DDBJ databases">
        <title>Genome sequence of Babesia caballi.</title>
        <authorList>
            <person name="Yamagishi J."/>
            <person name="Kidaka T."/>
            <person name="Ochi A."/>
        </authorList>
    </citation>
    <scope>NUCLEOTIDE SEQUENCE [LARGE SCALE GENOMIC DNA]</scope>
    <source>
        <strain evidence="3">USDA-D6B2</strain>
    </source>
</reference>
<feature type="region of interest" description="Disordered" evidence="1">
    <location>
        <begin position="83"/>
        <end position="109"/>
    </location>
</feature>
<organism evidence="3 4">
    <name type="scientific">Babesia caballi</name>
    <dbReference type="NCBI Taxonomy" id="5871"/>
    <lineage>
        <taxon>Eukaryota</taxon>
        <taxon>Sar</taxon>
        <taxon>Alveolata</taxon>
        <taxon>Apicomplexa</taxon>
        <taxon>Aconoidasida</taxon>
        <taxon>Piroplasmida</taxon>
        <taxon>Babesiidae</taxon>
        <taxon>Babesia</taxon>
    </lineage>
</organism>
<gene>
    <name evidence="3" type="ORF">BcabD6B2_28100</name>
</gene>
<keyword evidence="4" id="KW-1185">Reference proteome</keyword>
<dbReference type="RefSeq" id="XP_067715444.1">
    <property type="nucleotide sequence ID" value="XM_067859343.1"/>
</dbReference>
<evidence type="ECO:0000313" key="4">
    <source>
        <dbReference type="Proteomes" id="UP001497744"/>
    </source>
</evidence>